<dbReference type="InterPro" id="IPR037050">
    <property type="entry name" value="DUF1254_sf"/>
</dbReference>
<dbReference type="Gene3D" id="2.60.120.600">
    <property type="entry name" value="Domain of unknown function DUF1214, C-terminal domain"/>
    <property type="match status" value="1"/>
</dbReference>
<evidence type="ECO:0000313" key="4">
    <source>
        <dbReference type="EMBL" id="CAI3980400.1"/>
    </source>
</evidence>
<comment type="caution">
    <text evidence="4">The sequence shown here is derived from an EMBL/GenBank/DDBJ whole genome shotgun (WGS) entry which is preliminary data.</text>
</comment>
<dbReference type="InterPro" id="IPR010621">
    <property type="entry name" value="DUF1214"/>
</dbReference>
<evidence type="ECO:0000313" key="6">
    <source>
        <dbReference type="Proteomes" id="UP001152797"/>
    </source>
</evidence>
<dbReference type="EMBL" id="CAMXCT010000557">
    <property type="protein sequence ID" value="CAI3980400.1"/>
    <property type="molecule type" value="Genomic_DNA"/>
</dbReference>
<feature type="domain" description="Sacsin/Nov" evidence="3">
    <location>
        <begin position="958"/>
        <end position="1169"/>
    </location>
</feature>
<evidence type="ECO:0000313" key="5">
    <source>
        <dbReference type="EMBL" id="CAL4767712.1"/>
    </source>
</evidence>
<dbReference type="SUPFAM" id="SSF160935">
    <property type="entry name" value="VPA0735-like"/>
    <property type="match status" value="1"/>
</dbReference>
<dbReference type="EMBL" id="CAMXCT020000557">
    <property type="protein sequence ID" value="CAL1133775.1"/>
    <property type="molecule type" value="Genomic_DNA"/>
</dbReference>
<dbReference type="Pfam" id="PF25794">
    <property type="entry name" value="SACS"/>
    <property type="match status" value="1"/>
</dbReference>
<dbReference type="PANTHER" id="PTHR36509">
    <property type="entry name" value="BLL3101 PROTEIN"/>
    <property type="match status" value="1"/>
</dbReference>
<dbReference type="Pfam" id="PF06742">
    <property type="entry name" value="DUF1214"/>
    <property type="match status" value="1"/>
</dbReference>
<dbReference type="Proteomes" id="UP001152797">
    <property type="component" value="Unassembled WGS sequence"/>
</dbReference>
<protein>
    <recommendedName>
        <fullName evidence="7">DUF1214 domain-containing protein</fullName>
    </recommendedName>
</protein>
<dbReference type="Gene3D" id="1.10.3360.10">
    <property type="entry name" value="VPA0735-like domain"/>
    <property type="match status" value="1"/>
</dbReference>
<keyword evidence="6" id="KW-1185">Reference proteome</keyword>
<evidence type="ECO:0000259" key="1">
    <source>
        <dbReference type="Pfam" id="PF06742"/>
    </source>
</evidence>
<reference evidence="5 6" key="2">
    <citation type="submission" date="2024-05" db="EMBL/GenBank/DDBJ databases">
        <authorList>
            <person name="Chen Y."/>
            <person name="Shah S."/>
            <person name="Dougan E. K."/>
            <person name="Thang M."/>
            <person name="Chan C."/>
        </authorList>
    </citation>
    <scope>NUCLEOTIDE SEQUENCE [LARGE SCALE GENOMIC DNA]</scope>
</reference>
<dbReference type="PANTHER" id="PTHR36509:SF3">
    <property type="entry name" value="SIGNAL PEPTIDE PROTEIN"/>
    <property type="match status" value="1"/>
</dbReference>
<feature type="domain" description="DUF1214" evidence="1">
    <location>
        <begin position="358"/>
        <end position="464"/>
    </location>
</feature>
<evidence type="ECO:0000259" key="3">
    <source>
        <dbReference type="Pfam" id="PF25794"/>
    </source>
</evidence>
<dbReference type="OrthoDB" id="411503at2759"/>
<gene>
    <name evidence="4" type="ORF">C1SCF055_LOCUS8273</name>
</gene>
<feature type="domain" description="DUF1254" evidence="2">
    <location>
        <begin position="88"/>
        <end position="203"/>
    </location>
</feature>
<evidence type="ECO:0008006" key="7">
    <source>
        <dbReference type="Google" id="ProtNLM"/>
    </source>
</evidence>
<dbReference type="Gene3D" id="2.60.40.1610">
    <property type="entry name" value="Domain of unknown function DUF1254"/>
    <property type="match status" value="1"/>
</dbReference>
<dbReference type="InterPro" id="IPR058210">
    <property type="entry name" value="SACS/Nov_dom"/>
</dbReference>
<dbReference type="SUPFAM" id="SSF55874">
    <property type="entry name" value="ATPase domain of HSP90 chaperone/DNA topoisomerase II/histidine kinase"/>
    <property type="match status" value="1"/>
</dbReference>
<reference evidence="4" key="1">
    <citation type="submission" date="2022-10" db="EMBL/GenBank/DDBJ databases">
        <authorList>
            <person name="Chen Y."/>
            <person name="Dougan E. K."/>
            <person name="Chan C."/>
            <person name="Rhodes N."/>
            <person name="Thang M."/>
        </authorList>
    </citation>
    <scope>NUCLEOTIDE SEQUENCE</scope>
</reference>
<dbReference type="InterPro" id="IPR037049">
    <property type="entry name" value="DUF1214_C_sf"/>
</dbReference>
<dbReference type="InterPro" id="IPR010679">
    <property type="entry name" value="DUF1254"/>
</dbReference>
<dbReference type="InterPro" id="IPR036890">
    <property type="entry name" value="HATPase_C_sf"/>
</dbReference>
<proteinExistence type="predicted"/>
<dbReference type="Pfam" id="PF06863">
    <property type="entry name" value="DUF1254"/>
    <property type="match status" value="1"/>
</dbReference>
<sequence>MAFAKIPECITTKDEYDTSIGKLRFFDGLPDEATIQKVYDNLDRSRAMHAFLDMIPLASIEAMRAGFVEIGCDACHKVILFGDLMDSHSLFLTGNTDTVYVASILNLGEDGPTVIEVPGGAGPGTVNDAYFRFVCDMGKPGPDKGAGGKYLIIPPGYDGQVPDGYFVFHSPTFTNFVVNRGFLKDGKPDSSAALWRDGLKIYPLKSASNPPKMEFLNVSGKSMNTIHSNDFGFFNEVNDVIQREPIELLDPELRGNLAAIGIRKGEPFNPSEHMKTLLTEGVVLGNATARALSFAPRHPETRLYGEESEWSQIFVGGYQWLVDEGRGGRHMDGRTRFFYQATLNTPAMVLKLVGVGSQYAGIYRDENHQYLDGGKCYSLTLPPNVPAKDFWSVVVYDAQTRSMLQTEQVSPGRNSVRHPDMKANSDGSTTLWFGPSAPGGKATNWIQTIPGKTWFLYLRLYGPGEAWFDKSWKPGELREDCVIAINEALLPRHDVSPQLRLRILLALLHWAGSTFNPEQLEDLRTMLKDLEWIPLADGYGAVSATFDPDAKLPPLHVVTRYLTAKYVWQALRSCGMKKEITWEDALEEAEHISHSGDHNLSKILFKHLGQNYSAMHGKKEECMDKLKGLKWVLAHPHQDAASKSPHTSRGTVLRSLSEIFPVSEFDFVWAVESTLHTELDVPVPAFLKASRSVKSEPTVLVSQLEACARAASLDEVYGCPTQIHFSLFAEVGLVTLPGPDDTPTEQPPRTGLVPPEKLSDFTIPMKELYENHKESAARLLKPLRDLAFLPCMPKSEGGAILFQLEHAALESDQGHQKLLPVFGIVHSDVRELAVQIGVEKRPGVSSLVDCIPRFGAEMAVVLCTELAGRLEKYKDDALLYKAVLANLQVPTATGQFLPPREVYVNDAPWTRSGPVETLDERISHVHGRRLGCTSVRNKLAQECEDGSDEEDAFGQEADLVDQVELILKDYSSPSDVVAEFFQNTDDFGASHLVFALSDTTYDGKKVVDQRCEALQGPALYICSSKPLEEEDIKRMQKVGGSAKSHDFQSTGRFGIGMNVMYRYSDCPQLLANGRLHFFDLQKRFVARKKGKRGRKFRIEELQEFFPDSVAPFKDFMHYPVIFRLPLRTKQSRLGESVNLSSVQSDLQCAQKQAPSMLLFSKSVRRISFSGPSDFTASHEAVMDEAQEQKHKEFFASLPKTLAELDHGEDRQLCVKKRIVSQLGGKDHEREWVVAHTLALSSKSLLNICAALFAEPLGDALLPLAAAAAPLDDKDSQGRTLGQASSLVM</sequence>
<organism evidence="4">
    <name type="scientific">Cladocopium goreaui</name>
    <dbReference type="NCBI Taxonomy" id="2562237"/>
    <lineage>
        <taxon>Eukaryota</taxon>
        <taxon>Sar</taxon>
        <taxon>Alveolata</taxon>
        <taxon>Dinophyceae</taxon>
        <taxon>Suessiales</taxon>
        <taxon>Symbiodiniaceae</taxon>
        <taxon>Cladocopium</taxon>
    </lineage>
</organism>
<name>A0A9P1BVP8_9DINO</name>
<evidence type="ECO:0000259" key="2">
    <source>
        <dbReference type="Pfam" id="PF06863"/>
    </source>
</evidence>
<dbReference type="EMBL" id="CAMXCT030000557">
    <property type="protein sequence ID" value="CAL4767712.1"/>
    <property type="molecule type" value="Genomic_DNA"/>
</dbReference>
<accession>A0A9P1BVP8</accession>